<organism evidence="3 4">
    <name type="scientific">Nocardiopsis changdeensis</name>
    <dbReference type="NCBI Taxonomy" id="2831969"/>
    <lineage>
        <taxon>Bacteria</taxon>
        <taxon>Bacillati</taxon>
        <taxon>Actinomycetota</taxon>
        <taxon>Actinomycetes</taxon>
        <taxon>Streptosporangiales</taxon>
        <taxon>Nocardiopsidaceae</taxon>
        <taxon>Nocardiopsis</taxon>
    </lineage>
</organism>
<feature type="domain" description="NADPH-dependent FMN reductase-like" evidence="2">
    <location>
        <begin position="6"/>
        <end position="148"/>
    </location>
</feature>
<evidence type="ECO:0000313" key="4">
    <source>
        <dbReference type="Proteomes" id="UP000676079"/>
    </source>
</evidence>
<evidence type="ECO:0000256" key="1">
    <source>
        <dbReference type="SAM" id="MobiDB-lite"/>
    </source>
</evidence>
<dbReference type="InterPro" id="IPR050712">
    <property type="entry name" value="NAD(P)H-dep_reductase"/>
</dbReference>
<feature type="region of interest" description="Disordered" evidence="1">
    <location>
        <begin position="186"/>
        <end position="218"/>
    </location>
</feature>
<dbReference type="RefSeq" id="WP_220560657.1">
    <property type="nucleotide sequence ID" value="NZ_CP074133.1"/>
</dbReference>
<protein>
    <submittedName>
        <fullName evidence="3">NAD(P)H-dependent oxidoreductase</fullName>
    </submittedName>
</protein>
<reference evidence="3 4" key="1">
    <citation type="submission" date="2021-05" db="EMBL/GenBank/DDBJ databases">
        <title>Direct Submission.</title>
        <authorList>
            <person name="Li K."/>
            <person name="Gao J."/>
        </authorList>
    </citation>
    <scope>NUCLEOTIDE SEQUENCE [LARGE SCALE GENOMIC DNA]</scope>
    <source>
        <strain evidence="3 4">Mg02</strain>
    </source>
</reference>
<evidence type="ECO:0000313" key="3">
    <source>
        <dbReference type="EMBL" id="QUX25150.1"/>
    </source>
</evidence>
<dbReference type="EMBL" id="CP074133">
    <property type="protein sequence ID" value="QUX25150.1"/>
    <property type="molecule type" value="Genomic_DNA"/>
</dbReference>
<dbReference type="PANTHER" id="PTHR30543:SF21">
    <property type="entry name" value="NAD(P)H-DEPENDENT FMN REDUCTASE LOT6"/>
    <property type="match status" value="1"/>
</dbReference>
<dbReference type="Gene3D" id="3.40.50.360">
    <property type="match status" value="1"/>
</dbReference>
<sequence length="218" mass="23942">MGSASRLVIIIGSTRKGRVGPVVAEWFAERARHHGFFDVDVIDLAQAWLPDILITDRAEEPPQAVRDLKGWLRAADAFAIVTPEHNNGYPAALKNAIDWCVVEWRTKPVGYVSYGGAAGGLRAVQALQPVLTELGAVNVRETVSLPHYPERYDGGPVFTVLPEHDAHSLALLDCLAWWARTLQDGRERAPYPGEPGSPGPSAEDPAPPDRPHHEERRK</sequence>
<dbReference type="SUPFAM" id="SSF52218">
    <property type="entry name" value="Flavoproteins"/>
    <property type="match status" value="1"/>
</dbReference>
<dbReference type="Pfam" id="PF03358">
    <property type="entry name" value="FMN_red"/>
    <property type="match status" value="1"/>
</dbReference>
<feature type="compositionally biased region" description="Basic and acidic residues" evidence="1">
    <location>
        <begin position="207"/>
        <end position="218"/>
    </location>
</feature>
<accession>A0ABX8BTX7</accession>
<name>A0ABX8BTX7_9ACTN</name>
<proteinExistence type="predicted"/>
<evidence type="ECO:0000259" key="2">
    <source>
        <dbReference type="Pfam" id="PF03358"/>
    </source>
</evidence>
<dbReference type="InterPro" id="IPR005025">
    <property type="entry name" value="FMN_Rdtase-like_dom"/>
</dbReference>
<keyword evidence="4" id="KW-1185">Reference proteome</keyword>
<gene>
    <name evidence="3" type="ORF">KGD84_13345</name>
</gene>
<dbReference type="PANTHER" id="PTHR30543">
    <property type="entry name" value="CHROMATE REDUCTASE"/>
    <property type="match status" value="1"/>
</dbReference>
<dbReference type="InterPro" id="IPR029039">
    <property type="entry name" value="Flavoprotein-like_sf"/>
</dbReference>
<dbReference type="Proteomes" id="UP000676079">
    <property type="component" value="Chromosome"/>
</dbReference>